<comment type="caution">
    <text evidence="5">The sequence shown here is derived from an EMBL/GenBank/DDBJ whole genome shotgun (WGS) entry which is preliminary data.</text>
</comment>
<sequence length="382" mass="41286">MKPNQARTALLVVAAVNLVFALALAETWWLGGLCGVLVAAAIAWLSHAAKTETAAQTLQFSNAPATPSFSEPLKRNTERLPELVAEVVPLWNRHVSLAQSQVKEAIDALAMRFASLSSRLSEGGSNQQSGSEAIALQTIREAEDSLREIVAKLNATQEFRTALVAEMGGVASHTDDLRKMAEEVANIAKQTNLLALNAAIEAARAGEAGRGFAVVADEVRKLSSQSGETGKRIHQTVNTVSAAIAQALQMSEQFANREALAISASQESAEKIIVNFNSTASALGQSLQTLQDERRAVEHDVGEVLVNLQFQDRVHQILDHVLSDMSRMTSAAQAIHADPSTPTPDAREWLNDLAKTYTMLEQRQLHPEHATTQVEQQGIVFF</sequence>
<evidence type="ECO:0000256" key="2">
    <source>
        <dbReference type="ARBA" id="ARBA00029447"/>
    </source>
</evidence>
<protein>
    <submittedName>
        <fullName evidence="5">Methyl-accepting chemotaxis protein</fullName>
    </submittedName>
</protein>
<organism evidence="5 6">
    <name type="scientific">Uliginosibacterium sediminicola</name>
    <dbReference type="NCBI Taxonomy" id="2024550"/>
    <lineage>
        <taxon>Bacteria</taxon>
        <taxon>Pseudomonadati</taxon>
        <taxon>Pseudomonadota</taxon>
        <taxon>Betaproteobacteria</taxon>
        <taxon>Rhodocyclales</taxon>
        <taxon>Zoogloeaceae</taxon>
        <taxon>Uliginosibacterium</taxon>
    </lineage>
</organism>
<gene>
    <name evidence="5" type="ORF">ABDB84_15720</name>
</gene>
<dbReference type="InterPro" id="IPR004090">
    <property type="entry name" value="Chemotax_Me-accpt_rcpt"/>
</dbReference>
<comment type="similarity">
    <text evidence="2">Belongs to the methyl-accepting chemotaxis (MCP) protein family.</text>
</comment>
<dbReference type="SUPFAM" id="SSF58104">
    <property type="entry name" value="Methyl-accepting chemotaxis protein (MCP) signaling domain"/>
    <property type="match status" value="1"/>
</dbReference>
<evidence type="ECO:0000313" key="6">
    <source>
        <dbReference type="Proteomes" id="UP001410394"/>
    </source>
</evidence>
<feature type="domain" description="Methyl-accepting transducer" evidence="4">
    <location>
        <begin position="104"/>
        <end position="309"/>
    </location>
</feature>
<dbReference type="SMART" id="SM00283">
    <property type="entry name" value="MA"/>
    <property type="match status" value="1"/>
</dbReference>
<dbReference type="Gene3D" id="1.10.287.950">
    <property type="entry name" value="Methyl-accepting chemotaxis protein"/>
    <property type="match status" value="1"/>
</dbReference>
<keyword evidence="6" id="KW-1185">Reference proteome</keyword>
<name>A0ABU9Z1V9_9RHOO</name>
<dbReference type="PROSITE" id="PS50111">
    <property type="entry name" value="CHEMOTAXIS_TRANSDUC_2"/>
    <property type="match status" value="1"/>
</dbReference>
<dbReference type="RefSeq" id="WP_345920704.1">
    <property type="nucleotide sequence ID" value="NZ_JBDIVE010000009.1"/>
</dbReference>
<evidence type="ECO:0000259" key="4">
    <source>
        <dbReference type="PROSITE" id="PS50111"/>
    </source>
</evidence>
<evidence type="ECO:0000313" key="5">
    <source>
        <dbReference type="EMBL" id="MEN3069930.1"/>
    </source>
</evidence>
<dbReference type="PRINTS" id="PR00260">
    <property type="entry name" value="CHEMTRNSDUCR"/>
</dbReference>
<dbReference type="EMBL" id="JBDIVE010000009">
    <property type="protein sequence ID" value="MEN3069930.1"/>
    <property type="molecule type" value="Genomic_DNA"/>
</dbReference>
<evidence type="ECO:0000256" key="3">
    <source>
        <dbReference type="PROSITE-ProRule" id="PRU00284"/>
    </source>
</evidence>
<dbReference type="PANTHER" id="PTHR32089:SF112">
    <property type="entry name" value="LYSOZYME-LIKE PROTEIN-RELATED"/>
    <property type="match status" value="1"/>
</dbReference>
<evidence type="ECO:0000256" key="1">
    <source>
        <dbReference type="ARBA" id="ARBA00023224"/>
    </source>
</evidence>
<dbReference type="Proteomes" id="UP001410394">
    <property type="component" value="Unassembled WGS sequence"/>
</dbReference>
<dbReference type="InterPro" id="IPR004089">
    <property type="entry name" value="MCPsignal_dom"/>
</dbReference>
<keyword evidence="1 3" id="KW-0807">Transducer</keyword>
<dbReference type="Pfam" id="PF00015">
    <property type="entry name" value="MCPsignal"/>
    <property type="match status" value="1"/>
</dbReference>
<proteinExistence type="inferred from homology"/>
<dbReference type="PANTHER" id="PTHR32089">
    <property type="entry name" value="METHYL-ACCEPTING CHEMOTAXIS PROTEIN MCPB"/>
    <property type="match status" value="1"/>
</dbReference>
<accession>A0ABU9Z1V9</accession>
<reference evidence="5 6" key="1">
    <citation type="journal article" date="2018" name="Int. J. Syst. Evol. Microbiol.">
        <title>Uliginosibacterium sediminicola sp. nov., isolated from freshwater sediment.</title>
        <authorList>
            <person name="Hwang W.M."/>
            <person name="Kim S.M."/>
            <person name="Kang K."/>
            <person name="Ahn T.Y."/>
        </authorList>
    </citation>
    <scope>NUCLEOTIDE SEQUENCE [LARGE SCALE GENOMIC DNA]</scope>
    <source>
        <strain evidence="5 6">M1-21</strain>
    </source>
</reference>